<dbReference type="EMBL" id="JAAGAX010000013">
    <property type="protein sequence ID" value="KAF2293806.1"/>
    <property type="molecule type" value="Genomic_DNA"/>
</dbReference>
<keyword evidence="10" id="KW-0675">Receptor</keyword>
<dbReference type="FunFam" id="3.80.10.10:FF:000041">
    <property type="entry name" value="LRR receptor-like serine/threonine-protein kinase ERECTA"/>
    <property type="match status" value="1"/>
</dbReference>
<reference evidence="12 13" key="1">
    <citation type="journal article" date="2020" name="Mol. Plant">
        <title>The Chromosome-Based Rubber Tree Genome Provides New Insights into Spurge Genome Evolution and Rubber Biosynthesis.</title>
        <authorList>
            <person name="Liu J."/>
            <person name="Shi C."/>
            <person name="Shi C.C."/>
            <person name="Li W."/>
            <person name="Zhang Q.J."/>
            <person name="Zhang Y."/>
            <person name="Li K."/>
            <person name="Lu H.F."/>
            <person name="Shi C."/>
            <person name="Zhu S.T."/>
            <person name="Xiao Z.Y."/>
            <person name="Nan H."/>
            <person name="Yue Y."/>
            <person name="Zhu X.G."/>
            <person name="Wu Y."/>
            <person name="Hong X.N."/>
            <person name="Fan G.Y."/>
            <person name="Tong Y."/>
            <person name="Zhang D."/>
            <person name="Mao C.L."/>
            <person name="Liu Y.L."/>
            <person name="Hao S.J."/>
            <person name="Liu W.Q."/>
            <person name="Lv M.Q."/>
            <person name="Zhang H.B."/>
            <person name="Liu Y."/>
            <person name="Hu-Tang G.R."/>
            <person name="Wang J.P."/>
            <person name="Wang J.H."/>
            <person name="Sun Y.H."/>
            <person name="Ni S.B."/>
            <person name="Chen W.B."/>
            <person name="Zhang X.C."/>
            <person name="Jiao Y.N."/>
            <person name="Eichler E.E."/>
            <person name="Li G.H."/>
            <person name="Liu X."/>
            <person name="Gao L.Z."/>
        </authorList>
    </citation>
    <scope>NUCLEOTIDE SEQUENCE [LARGE SCALE GENOMIC DNA]</scope>
    <source>
        <strain evidence="13">cv. GT1</strain>
        <tissue evidence="12">Leaf</tissue>
    </source>
</reference>
<evidence type="ECO:0000313" key="12">
    <source>
        <dbReference type="EMBL" id="KAF2293806.1"/>
    </source>
</evidence>
<keyword evidence="11" id="KW-0325">Glycoprotein</keyword>
<keyword evidence="9" id="KW-0472">Membrane</keyword>
<organism evidence="12 13">
    <name type="scientific">Hevea brasiliensis</name>
    <name type="common">Para rubber tree</name>
    <name type="synonym">Siphonia brasiliensis</name>
    <dbReference type="NCBI Taxonomy" id="3981"/>
    <lineage>
        <taxon>Eukaryota</taxon>
        <taxon>Viridiplantae</taxon>
        <taxon>Streptophyta</taxon>
        <taxon>Embryophyta</taxon>
        <taxon>Tracheophyta</taxon>
        <taxon>Spermatophyta</taxon>
        <taxon>Magnoliopsida</taxon>
        <taxon>eudicotyledons</taxon>
        <taxon>Gunneridae</taxon>
        <taxon>Pentapetalae</taxon>
        <taxon>rosids</taxon>
        <taxon>fabids</taxon>
        <taxon>Malpighiales</taxon>
        <taxon>Euphorbiaceae</taxon>
        <taxon>Crotonoideae</taxon>
        <taxon>Micrandreae</taxon>
        <taxon>Hevea</taxon>
    </lineage>
</organism>
<evidence type="ECO:0000256" key="2">
    <source>
        <dbReference type="ARBA" id="ARBA00009592"/>
    </source>
</evidence>
<dbReference type="InterPro" id="IPR001611">
    <property type="entry name" value="Leu-rich_rpt"/>
</dbReference>
<gene>
    <name evidence="12" type="ORF">GH714_004954</name>
</gene>
<keyword evidence="13" id="KW-1185">Reference proteome</keyword>
<keyword evidence="4" id="KW-0433">Leucine-rich repeat</keyword>
<evidence type="ECO:0008006" key="14">
    <source>
        <dbReference type="Google" id="ProtNLM"/>
    </source>
</evidence>
<evidence type="ECO:0000256" key="3">
    <source>
        <dbReference type="ARBA" id="ARBA00022475"/>
    </source>
</evidence>
<evidence type="ECO:0000256" key="10">
    <source>
        <dbReference type="ARBA" id="ARBA00023170"/>
    </source>
</evidence>
<comment type="caution">
    <text evidence="12">The sequence shown here is derived from an EMBL/GenBank/DDBJ whole genome shotgun (WGS) entry which is preliminary data.</text>
</comment>
<evidence type="ECO:0000256" key="9">
    <source>
        <dbReference type="ARBA" id="ARBA00023136"/>
    </source>
</evidence>
<keyword evidence="5" id="KW-0812">Transmembrane</keyword>
<dbReference type="InterPro" id="IPR032675">
    <property type="entry name" value="LRR_dom_sf"/>
</dbReference>
<evidence type="ECO:0000256" key="7">
    <source>
        <dbReference type="ARBA" id="ARBA00022737"/>
    </source>
</evidence>
<sequence>MSVTTALQDLFLPPSVSILMCLSSFLISPTKIWWSNTQHPWAVFPTSGFSGRFQQSFRTTSPGHIPTCLLQEISLPSNGLSGPLSPGIIKLTNIKILELYGNQLTGFISPDIGKLYNLEQLLLHINNLTGPLPASLANCTNLVTLNLRFNNLEGDLVAFNFSKLVKLRILDLGQILPKIVGLKSLSFLSLSHNNLTNVTGAMSVLKRLKSLRILLLSKNFWNESMPNDDKIGQSDGFQNLESSL</sequence>
<dbReference type="GO" id="GO:0005886">
    <property type="term" value="C:plasma membrane"/>
    <property type="evidence" value="ECO:0007669"/>
    <property type="project" value="UniProtKB-SubCell"/>
</dbReference>
<evidence type="ECO:0000256" key="8">
    <source>
        <dbReference type="ARBA" id="ARBA00022989"/>
    </source>
</evidence>
<evidence type="ECO:0000313" key="13">
    <source>
        <dbReference type="Proteomes" id="UP000467840"/>
    </source>
</evidence>
<proteinExistence type="inferred from homology"/>
<keyword evidence="7" id="KW-0677">Repeat</keyword>
<name>A0A6A6L0F4_HEVBR</name>
<dbReference type="Pfam" id="PF00560">
    <property type="entry name" value="LRR_1"/>
    <property type="match status" value="2"/>
</dbReference>
<evidence type="ECO:0000256" key="6">
    <source>
        <dbReference type="ARBA" id="ARBA00022729"/>
    </source>
</evidence>
<dbReference type="PANTHER" id="PTHR48052">
    <property type="entry name" value="UNNAMED PRODUCT"/>
    <property type="match status" value="1"/>
</dbReference>
<keyword evidence="6" id="KW-0732">Signal</keyword>
<evidence type="ECO:0000256" key="4">
    <source>
        <dbReference type="ARBA" id="ARBA00022614"/>
    </source>
</evidence>
<dbReference type="Proteomes" id="UP000467840">
    <property type="component" value="Chromosome 7"/>
</dbReference>
<evidence type="ECO:0000256" key="1">
    <source>
        <dbReference type="ARBA" id="ARBA00004251"/>
    </source>
</evidence>
<dbReference type="PANTHER" id="PTHR48052:SF81">
    <property type="entry name" value="LEUCINE-RICH REPEAT-CONTAINING N-TERMINAL PLANT-TYPE DOMAIN-CONTAINING PROTEIN"/>
    <property type="match status" value="1"/>
</dbReference>
<dbReference type="AlphaFoldDB" id="A0A6A6L0F4"/>
<keyword evidence="8" id="KW-1133">Transmembrane helix</keyword>
<accession>A0A6A6L0F4</accession>
<dbReference type="SUPFAM" id="SSF52058">
    <property type="entry name" value="L domain-like"/>
    <property type="match status" value="1"/>
</dbReference>
<comment type="subcellular location">
    <subcellularLocation>
        <location evidence="1">Cell membrane</location>
        <topology evidence="1">Single-pass type I membrane protein</topology>
    </subcellularLocation>
</comment>
<dbReference type="Gene3D" id="3.80.10.10">
    <property type="entry name" value="Ribonuclease Inhibitor"/>
    <property type="match status" value="2"/>
</dbReference>
<evidence type="ECO:0000256" key="5">
    <source>
        <dbReference type="ARBA" id="ARBA00022692"/>
    </source>
</evidence>
<comment type="similarity">
    <text evidence="2">Belongs to the RLP family.</text>
</comment>
<protein>
    <recommendedName>
        <fullName evidence="14">Leucine-rich repeat-containing N-terminal plant-type domain-containing protein</fullName>
    </recommendedName>
</protein>
<evidence type="ECO:0000256" key="11">
    <source>
        <dbReference type="ARBA" id="ARBA00023180"/>
    </source>
</evidence>
<keyword evidence="3" id="KW-1003">Cell membrane</keyword>